<dbReference type="GO" id="GO:0003904">
    <property type="term" value="F:deoxyribodipyrimidine photo-lyase activity"/>
    <property type="evidence" value="ECO:0007669"/>
    <property type="project" value="TreeGrafter"/>
</dbReference>
<dbReference type="Gene3D" id="3.40.50.620">
    <property type="entry name" value="HUPs"/>
    <property type="match status" value="1"/>
</dbReference>
<dbReference type="InterPro" id="IPR005101">
    <property type="entry name" value="Cryptochr/Photolyase_FAD-bd"/>
</dbReference>
<dbReference type="Pfam" id="PF00875">
    <property type="entry name" value="DNA_photolyase"/>
    <property type="match status" value="1"/>
</dbReference>
<feature type="region of interest" description="Disordered" evidence="6">
    <location>
        <begin position="161"/>
        <end position="192"/>
    </location>
</feature>
<evidence type="ECO:0000256" key="1">
    <source>
        <dbReference type="ARBA" id="ARBA00022630"/>
    </source>
</evidence>
<feature type="binding site" evidence="3">
    <location>
        <begin position="223"/>
        <end position="227"/>
    </location>
    <ligand>
        <name>FAD</name>
        <dbReference type="ChEBI" id="CHEBI:57692"/>
    </ligand>
</feature>
<dbReference type="InterPro" id="IPR036134">
    <property type="entry name" value="Crypto/Photolyase_FAD-like_sf"/>
</dbReference>
<dbReference type="Gene3D" id="1.10.579.10">
    <property type="entry name" value="DNA Cyclobutane Dipyrimidine Photolyase, subunit A, domain 3"/>
    <property type="match status" value="1"/>
</dbReference>
<name>A0A9W6G693_9ACTN</name>
<comment type="caution">
    <text evidence="8">The sequence shown here is derived from an EMBL/GenBank/DDBJ whole genome shotgun (WGS) entry which is preliminary data.</text>
</comment>
<dbReference type="GO" id="GO:0009416">
    <property type="term" value="P:response to light stimulus"/>
    <property type="evidence" value="ECO:0007669"/>
    <property type="project" value="TreeGrafter"/>
</dbReference>
<dbReference type="PRINTS" id="PR00147">
    <property type="entry name" value="DNAPHOTLYASE"/>
</dbReference>
<feature type="site" description="Electron transfer via tryptophanyl radical" evidence="4">
    <location>
        <position position="363"/>
    </location>
</feature>
<dbReference type="SUPFAM" id="SSF52425">
    <property type="entry name" value="Cryptochrome/photolyase, N-terminal domain"/>
    <property type="match status" value="1"/>
</dbReference>
<evidence type="ECO:0000256" key="6">
    <source>
        <dbReference type="SAM" id="MobiDB-lite"/>
    </source>
</evidence>
<dbReference type="InterPro" id="IPR014729">
    <property type="entry name" value="Rossmann-like_a/b/a_fold"/>
</dbReference>
<evidence type="ECO:0000313" key="8">
    <source>
        <dbReference type="EMBL" id="GLI41186.1"/>
    </source>
</evidence>
<feature type="site" description="Electron transfer via tryptophanyl radical" evidence="4">
    <location>
        <position position="287"/>
    </location>
</feature>
<dbReference type="Proteomes" id="UP001144313">
    <property type="component" value="Unassembled WGS sequence"/>
</dbReference>
<evidence type="ECO:0000313" key="9">
    <source>
        <dbReference type="Proteomes" id="UP001144313"/>
    </source>
</evidence>
<protein>
    <submittedName>
        <fullName evidence="8">Deoxyribodipyrimidine photo-lyase</fullName>
    </submittedName>
</protein>
<sequence>MPATALLLFTGDLRVHDNPALAEAATADRVVPLYVDDPARASNLNRRRFLLDALADLRRSLHALGGDLAVRRGPTVDQVMRVRAETGADAVVCADDVGRFETGLREALAAACERERITFTLTAGPSVVEPGRLLPSGGGDHYKVFTPYWRAWSQTRWRDEAPEPGRLHLPADFPGSDDLPEPEGTAPDLPAGGERAALTRLDEWAPSAGDYGDRRDELAADRTSRLSAHLALGCLSARTFATDPRVPEPFVRQLCWRDFHRQVLHAFPALTDTPYRRGARDVWGAEWAADLTALAAWQAATTGVDIVDAGMRQLLAEGWMPNRARLICAGYLVKTLGLDWRDGAAWFARHLVDLDEANNWGNWQWTAGTGNDTRPNRGFNHARQADRYDPEGDYRRRWGPS</sequence>
<dbReference type="GO" id="GO:0003677">
    <property type="term" value="F:DNA binding"/>
    <property type="evidence" value="ECO:0007669"/>
    <property type="project" value="TreeGrafter"/>
</dbReference>
<dbReference type="RefSeq" id="WP_270116477.1">
    <property type="nucleotide sequence ID" value="NZ_BAAAOL010000002.1"/>
</dbReference>
<evidence type="ECO:0000256" key="5">
    <source>
        <dbReference type="RuleBase" id="RU004182"/>
    </source>
</evidence>
<dbReference type="SUPFAM" id="SSF48173">
    <property type="entry name" value="Cryptochrome/photolyase FAD-binding domain"/>
    <property type="match status" value="1"/>
</dbReference>
<dbReference type="Gene3D" id="1.25.40.80">
    <property type="match status" value="1"/>
</dbReference>
<proteinExistence type="inferred from homology"/>
<dbReference type="PROSITE" id="PS51645">
    <property type="entry name" value="PHR_CRY_ALPHA_BETA"/>
    <property type="match status" value="1"/>
</dbReference>
<comment type="cofactor">
    <cofactor evidence="3">
        <name>FAD</name>
        <dbReference type="ChEBI" id="CHEBI:57692"/>
    </cofactor>
    <text evidence="3">Binds 1 FAD per subunit.</text>
</comment>
<dbReference type="EMBL" id="BSDT01000001">
    <property type="protein sequence ID" value="GLI41186.1"/>
    <property type="molecule type" value="Genomic_DNA"/>
</dbReference>
<organism evidence="8 9">
    <name type="scientific">Glycomyces algeriensis</name>
    <dbReference type="NCBI Taxonomy" id="256037"/>
    <lineage>
        <taxon>Bacteria</taxon>
        <taxon>Bacillati</taxon>
        <taxon>Actinomycetota</taxon>
        <taxon>Actinomycetes</taxon>
        <taxon>Glycomycetales</taxon>
        <taxon>Glycomycetaceae</taxon>
        <taxon>Glycomyces</taxon>
    </lineage>
</organism>
<dbReference type="PANTHER" id="PTHR11455">
    <property type="entry name" value="CRYPTOCHROME"/>
    <property type="match status" value="1"/>
</dbReference>
<dbReference type="InterPro" id="IPR036155">
    <property type="entry name" value="Crypto/Photolyase_N_sf"/>
</dbReference>
<evidence type="ECO:0000256" key="3">
    <source>
        <dbReference type="PIRSR" id="PIRSR602081-1"/>
    </source>
</evidence>
<feature type="domain" description="Photolyase/cryptochrome alpha/beta" evidence="7">
    <location>
        <begin position="3"/>
        <end position="127"/>
    </location>
</feature>
<gene>
    <name evidence="8" type="ORF">GALLR39Z86_10360</name>
</gene>
<accession>A0A9W6G693</accession>
<dbReference type="InterPro" id="IPR002081">
    <property type="entry name" value="Cryptochrome/DNA_photolyase_1"/>
</dbReference>
<dbReference type="GO" id="GO:0071949">
    <property type="term" value="F:FAD binding"/>
    <property type="evidence" value="ECO:0007669"/>
    <property type="project" value="TreeGrafter"/>
</dbReference>
<evidence type="ECO:0000256" key="2">
    <source>
        <dbReference type="ARBA" id="ARBA00022827"/>
    </source>
</evidence>
<feature type="region of interest" description="Disordered" evidence="6">
    <location>
        <begin position="366"/>
        <end position="401"/>
    </location>
</feature>
<dbReference type="PANTHER" id="PTHR11455:SF9">
    <property type="entry name" value="CRYPTOCHROME CIRCADIAN CLOCK 5 ISOFORM X1"/>
    <property type="match status" value="1"/>
</dbReference>
<dbReference type="AlphaFoldDB" id="A0A9W6G693"/>
<comment type="similarity">
    <text evidence="5">Belongs to the DNA photolyase family.</text>
</comment>
<keyword evidence="1 3" id="KW-0285">Flavoprotein</keyword>
<evidence type="ECO:0000256" key="4">
    <source>
        <dbReference type="PIRSR" id="PIRSR602081-2"/>
    </source>
</evidence>
<feature type="binding site" evidence="3">
    <location>
        <position position="211"/>
    </location>
    <ligand>
        <name>FAD</name>
        <dbReference type="ChEBI" id="CHEBI:57692"/>
    </ligand>
</feature>
<feature type="binding site" evidence="3">
    <location>
        <position position="250"/>
    </location>
    <ligand>
        <name>FAD</name>
        <dbReference type="ChEBI" id="CHEBI:57692"/>
    </ligand>
</feature>
<keyword evidence="2 3" id="KW-0274">FAD</keyword>
<feature type="site" description="Electron transfer via tryptophanyl radical" evidence="4">
    <location>
        <position position="340"/>
    </location>
</feature>
<feature type="binding site" evidence="3">
    <location>
        <begin position="353"/>
        <end position="355"/>
    </location>
    <ligand>
        <name>FAD</name>
        <dbReference type="ChEBI" id="CHEBI:57692"/>
    </ligand>
</feature>
<reference evidence="8" key="1">
    <citation type="submission" date="2022-12" db="EMBL/GenBank/DDBJ databases">
        <title>Reference genome sequencing for broad-spectrum identification of bacterial and archaeal isolates by mass spectrometry.</title>
        <authorList>
            <person name="Sekiguchi Y."/>
            <person name="Tourlousse D.M."/>
        </authorList>
    </citation>
    <scope>NUCLEOTIDE SEQUENCE</scope>
    <source>
        <strain evidence="8">LLR39Z86</strain>
    </source>
</reference>
<keyword evidence="5" id="KW-0157">Chromophore</keyword>
<feature type="compositionally biased region" description="Basic and acidic residues" evidence="6">
    <location>
        <begin position="383"/>
        <end position="401"/>
    </location>
</feature>
<evidence type="ECO:0000259" key="7">
    <source>
        <dbReference type="PROSITE" id="PS51645"/>
    </source>
</evidence>
<dbReference type="Pfam" id="PF03441">
    <property type="entry name" value="FAD_binding_7"/>
    <property type="match status" value="1"/>
</dbReference>
<keyword evidence="9" id="KW-1185">Reference proteome</keyword>
<dbReference type="InterPro" id="IPR006050">
    <property type="entry name" value="DNA_photolyase_N"/>
</dbReference>